<dbReference type="InterPro" id="IPR036915">
    <property type="entry name" value="Cyclin-like_sf"/>
</dbReference>
<dbReference type="PROSITE" id="PS00301">
    <property type="entry name" value="G_TR_1"/>
    <property type="match status" value="1"/>
</dbReference>
<dbReference type="GO" id="GO:0008270">
    <property type="term" value="F:zinc ion binding"/>
    <property type="evidence" value="ECO:0007669"/>
    <property type="project" value="UniProtKB-KW"/>
</dbReference>
<keyword evidence="13" id="KW-0460">Magnesium</keyword>
<feature type="region of interest" description="Disordered" evidence="21">
    <location>
        <begin position="346"/>
        <end position="371"/>
    </location>
</feature>
<dbReference type="PANTHER" id="PTHR43721:SF2">
    <property type="entry name" value="ELONGATION FACTOR TU, MITOCHONDRIAL"/>
    <property type="match status" value="1"/>
</dbReference>
<evidence type="ECO:0000256" key="2">
    <source>
        <dbReference type="ARBA" id="ARBA00007249"/>
    </source>
</evidence>
<dbReference type="InterPro" id="IPR004161">
    <property type="entry name" value="EFTu-like_2"/>
</dbReference>
<sequence length="1098" mass="121375">MSKCRCGSTAINEDGVLGTRVCAECGIVLEENTIVSELSFQETSGGACVVVGQLISEDRLNRSTLPMLRLGRTEDSQEVTLANARKRMNIIASQLNLNQNCVNTAVRFYKLALHMRLTSGRPAEQVSAALLYLACRLEGSPYMLIDFCDVVEVNLYTLGRTFVFFCRSLYINVPPTDPSVYVLRFARSLKFGDKEQMVVTLALRIVKRLQRDWIAIGRRPAGICGAALLLAGRYYKFDLTIADVVRVVHVCFGVLRNRLSEFARTPSSELTLKEFVMIDLEEECDPPCFKREAKEEHDSSVVKELGDKLLGVADEVSDALEETTKRKRGRPKKVFRQDCVSSRKMVGTNVEAKTEERSRSTSSVSDEQNSAGVPICDASLLPSLATLGIKSHHRRKQKKANPVASEQEDQMPCSSSQAVSSENNNQPTNREGDDLEDLDIWTHVNLPYLERQRLKQANEAENEKSVKKRTTRKRAQQPVAETANEAMGKMLQRKRLSKLINYDMLTISSSDEESNDGWNKYGEPKRSSAGEPILQAATAPSSALSEGNSTALESNVTAESQPAPAGNVSAPSPQVSSNDISSEIVPSHSAEPIDNVSTPNCPSGAAEDRSKTVKSLYIQSSYMNIIILYVCEVSCHFYDLYSSEDFRREAMYRHFTFLRSATFATKLLLCHQSLCEGFKCVATPRCLCSVVQDKPNFNVGTIGHIDHGKTTLTSAITKVLSERSTATKFMPFDMIDKVPEEQRRGITITIAHVGYESAVRKYAHTDCPGHKDFIKNMICGTTQMDAAILVVDAAEGVMPQTKEHLMLAKEVGVGQIVVFINKADKVDQEVLELVQIEVRDLVSEYGYDSDSLPVVVGSALLALKGVDTEHGVQSILNLVNALDKLPMPARDSDSSVLLPISSAFTVTGRGTVIVGTMVSGVLRKGQKVQVIGHGKLLSTVVSDLHIFREPVKEIKAGDHAGLLCRQLRVSDVERGMWLVSPNTTPLCNHFRAEGYFFTKDECGIELPPLRSGFTQKLMCTTWDQTCRIILPAETSMVMQGENFTMKTILLRPMPLRTGLRFTVMMGKHTVINGVVSELCDNLPIYSLKDTKDVAEKVK</sequence>
<evidence type="ECO:0000259" key="22">
    <source>
        <dbReference type="PROSITE" id="PS51722"/>
    </source>
</evidence>
<dbReference type="PRINTS" id="PR00315">
    <property type="entry name" value="ELONGATNFCT"/>
</dbReference>
<organism evidence="23 24">
    <name type="scientific">Trichuris muris</name>
    <name type="common">Mouse whipworm</name>
    <dbReference type="NCBI Taxonomy" id="70415"/>
    <lineage>
        <taxon>Eukaryota</taxon>
        <taxon>Metazoa</taxon>
        <taxon>Ecdysozoa</taxon>
        <taxon>Nematoda</taxon>
        <taxon>Enoplea</taxon>
        <taxon>Dorylaimia</taxon>
        <taxon>Trichinellida</taxon>
        <taxon>Trichuridae</taxon>
        <taxon>Trichuris</taxon>
    </lineage>
</organism>
<evidence type="ECO:0000256" key="10">
    <source>
        <dbReference type="ARBA" id="ARBA00022771"/>
    </source>
</evidence>
<evidence type="ECO:0000256" key="19">
    <source>
        <dbReference type="ARBA" id="ARBA00023242"/>
    </source>
</evidence>
<evidence type="ECO:0000256" key="3">
    <source>
        <dbReference type="ARBA" id="ARBA00010857"/>
    </source>
</evidence>
<dbReference type="InterPro" id="IPR009001">
    <property type="entry name" value="Transl_elong_EF1A/Init_IF2_C"/>
</dbReference>
<dbReference type="AlphaFoldDB" id="A0A5S6Q8F8"/>
<evidence type="ECO:0000256" key="9">
    <source>
        <dbReference type="ARBA" id="ARBA00022768"/>
    </source>
</evidence>
<dbReference type="GO" id="GO:0005739">
    <property type="term" value="C:mitochondrion"/>
    <property type="evidence" value="ECO:0007669"/>
    <property type="project" value="TreeGrafter"/>
</dbReference>
<dbReference type="FunFam" id="1.10.472.10:FF:000002">
    <property type="entry name" value="Transcription factor IIIB 90 kDa subunit"/>
    <property type="match status" value="1"/>
</dbReference>
<evidence type="ECO:0000256" key="17">
    <source>
        <dbReference type="ARBA" id="ARBA00023159"/>
    </source>
</evidence>
<feature type="compositionally biased region" description="Basic and acidic residues" evidence="21">
    <location>
        <begin position="452"/>
        <end position="465"/>
    </location>
</feature>
<dbReference type="FunFam" id="2.40.30.10:FF:000085">
    <property type="entry name" value="Elongation factor Tu"/>
    <property type="match status" value="1"/>
</dbReference>
<dbReference type="CDD" id="cd03706">
    <property type="entry name" value="mtEFTU_III"/>
    <property type="match status" value="1"/>
</dbReference>
<dbReference type="PANTHER" id="PTHR43721">
    <property type="entry name" value="ELONGATION FACTOR TU-RELATED"/>
    <property type="match status" value="1"/>
</dbReference>
<comment type="subunit">
    <text evidence="4">Monomer.</text>
</comment>
<keyword evidence="12" id="KW-0862">Zinc</keyword>
<feature type="compositionally biased region" description="Basic residues" evidence="21">
    <location>
        <begin position="390"/>
        <end position="399"/>
    </location>
</feature>
<comment type="subcellular location">
    <subcellularLocation>
        <location evidence="1">Nucleus</location>
    </subcellularLocation>
</comment>
<dbReference type="STRING" id="70415.A0A5S6Q8F8"/>
<dbReference type="InterPro" id="IPR027417">
    <property type="entry name" value="P-loop_NTPase"/>
</dbReference>
<dbReference type="GO" id="GO:0003746">
    <property type="term" value="F:translation elongation factor activity"/>
    <property type="evidence" value="ECO:0007669"/>
    <property type="project" value="UniProtKB-KW"/>
</dbReference>
<dbReference type="NCBIfam" id="TIGR00231">
    <property type="entry name" value="small_GTP"/>
    <property type="match status" value="1"/>
</dbReference>
<evidence type="ECO:0000256" key="16">
    <source>
        <dbReference type="ARBA" id="ARBA00023134"/>
    </source>
</evidence>
<dbReference type="Pfam" id="PF03143">
    <property type="entry name" value="GTP_EFTU_D3"/>
    <property type="match status" value="1"/>
</dbReference>
<dbReference type="GO" id="GO:0005525">
    <property type="term" value="F:GTP binding"/>
    <property type="evidence" value="ECO:0007669"/>
    <property type="project" value="UniProtKB-KW"/>
</dbReference>
<dbReference type="InterPro" id="IPR011665">
    <property type="entry name" value="BRF1_TBP-bd_dom"/>
</dbReference>
<evidence type="ECO:0000256" key="4">
    <source>
        <dbReference type="ARBA" id="ARBA00011245"/>
    </source>
</evidence>
<keyword evidence="18" id="KW-0804">Transcription</keyword>
<dbReference type="Pfam" id="PF03144">
    <property type="entry name" value="GTP_EFTU_D2"/>
    <property type="match status" value="1"/>
</dbReference>
<dbReference type="Pfam" id="PF00009">
    <property type="entry name" value="GTP_EFTU"/>
    <property type="match status" value="1"/>
</dbReference>
<dbReference type="WBParaSite" id="TMUE_1000003576.1">
    <property type="protein sequence ID" value="TMUE_1000003576.1"/>
    <property type="gene ID" value="WBGene00291911"/>
</dbReference>
<dbReference type="InterPro" id="IPR004160">
    <property type="entry name" value="Transl_elong_EFTu/EF1A_C"/>
</dbReference>
<dbReference type="InterPro" id="IPR009000">
    <property type="entry name" value="Transl_B-barrel_sf"/>
</dbReference>
<dbReference type="CDD" id="cd20554">
    <property type="entry name" value="CYCLIN_TFIIIB90_rpt2"/>
    <property type="match status" value="1"/>
</dbReference>
<dbReference type="SUPFAM" id="SSF50465">
    <property type="entry name" value="EF-Tu/eEF-1alpha/eIF2-gamma C-terminal domain"/>
    <property type="match status" value="1"/>
</dbReference>
<evidence type="ECO:0000256" key="21">
    <source>
        <dbReference type="SAM" id="MobiDB-lite"/>
    </source>
</evidence>
<evidence type="ECO:0000256" key="7">
    <source>
        <dbReference type="ARBA" id="ARBA00022723"/>
    </source>
</evidence>
<keyword evidence="17" id="KW-0010">Activator</keyword>
<evidence type="ECO:0000256" key="5">
    <source>
        <dbReference type="ARBA" id="ARBA00011986"/>
    </source>
</evidence>
<dbReference type="CDD" id="cd01884">
    <property type="entry name" value="EF_Tu"/>
    <property type="match status" value="1"/>
</dbReference>
<feature type="compositionally biased region" description="Polar residues" evidence="21">
    <location>
        <begin position="412"/>
        <end position="429"/>
    </location>
</feature>
<evidence type="ECO:0000256" key="20">
    <source>
        <dbReference type="ARBA" id="ARBA00031009"/>
    </source>
</evidence>
<feature type="region of interest" description="Disordered" evidence="21">
    <location>
        <begin position="509"/>
        <end position="607"/>
    </location>
</feature>
<dbReference type="InterPro" id="IPR013150">
    <property type="entry name" value="TFIIB_cyclin"/>
</dbReference>
<dbReference type="Gene3D" id="1.10.472.10">
    <property type="entry name" value="Cyclin-like"/>
    <property type="match status" value="1"/>
</dbReference>
<keyword evidence="15" id="KW-0805">Transcription regulation</keyword>
<dbReference type="InterPro" id="IPR013763">
    <property type="entry name" value="Cyclin-like_dom"/>
</dbReference>
<feature type="domain" description="Tr-type G" evidence="22">
    <location>
        <begin position="694"/>
        <end position="887"/>
    </location>
</feature>
<dbReference type="GO" id="GO:0070125">
    <property type="term" value="P:mitochondrial translational elongation"/>
    <property type="evidence" value="ECO:0007669"/>
    <property type="project" value="TreeGrafter"/>
</dbReference>
<proteinExistence type="inferred from homology"/>
<accession>A0A5S6Q8F8</accession>
<dbReference type="InterPro" id="IPR050055">
    <property type="entry name" value="EF-Tu_GTPase"/>
</dbReference>
<reference evidence="24" key="1">
    <citation type="submission" date="2019-12" db="UniProtKB">
        <authorList>
            <consortium name="WormBaseParasite"/>
        </authorList>
    </citation>
    <scope>IDENTIFICATION</scope>
</reference>
<keyword evidence="23" id="KW-1185">Reference proteome</keyword>
<dbReference type="Gene3D" id="2.40.30.10">
    <property type="entry name" value="Translation factors"/>
    <property type="match status" value="2"/>
</dbReference>
<feature type="region of interest" description="Disordered" evidence="21">
    <location>
        <begin position="452"/>
        <end position="484"/>
    </location>
</feature>
<dbReference type="EC" id="3.6.5.3" evidence="5"/>
<evidence type="ECO:0000256" key="15">
    <source>
        <dbReference type="ARBA" id="ARBA00023015"/>
    </source>
</evidence>
<dbReference type="GO" id="GO:0017025">
    <property type="term" value="F:TBP-class protein binding"/>
    <property type="evidence" value="ECO:0007669"/>
    <property type="project" value="InterPro"/>
</dbReference>
<dbReference type="InterPro" id="IPR041709">
    <property type="entry name" value="EF-Tu_GTP-bd"/>
</dbReference>
<dbReference type="InterPro" id="IPR000795">
    <property type="entry name" value="T_Tr_GTP-bd_dom"/>
</dbReference>
<dbReference type="SUPFAM" id="SSF57783">
    <property type="entry name" value="Zinc beta-ribbon"/>
    <property type="match status" value="1"/>
</dbReference>
<keyword evidence="16" id="KW-0342">GTP-binding</keyword>
<evidence type="ECO:0000256" key="1">
    <source>
        <dbReference type="ARBA" id="ARBA00004123"/>
    </source>
</evidence>
<dbReference type="Gene3D" id="1.10.472.170">
    <property type="match status" value="1"/>
</dbReference>
<evidence type="ECO:0000313" key="23">
    <source>
        <dbReference type="Proteomes" id="UP000046395"/>
    </source>
</evidence>
<feature type="compositionally biased region" description="Basic residues" evidence="21">
    <location>
        <begin position="466"/>
        <end position="475"/>
    </location>
</feature>
<evidence type="ECO:0000256" key="14">
    <source>
        <dbReference type="ARBA" id="ARBA00022917"/>
    </source>
</evidence>
<dbReference type="GO" id="GO:0005634">
    <property type="term" value="C:nucleus"/>
    <property type="evidence" value="ECO:0007669"/>
    <property type="project" value="UniProtKB-SubCell"/>
</dbReference>
<dbReference type="Gene3D" id="3.40.50.300">
    <property type="entry name" value="P-loop containing nucleotide triphosphate hydrolases"/>
    <property type="match status" value="1"/>
</dbReference>
<feature type="compositionally biased region" description="Polar residues" evidence="21">
    <location>
        <begin position="538"/>
        <end position="560"/>
    </location>
</feature>
<dbReference type="InterPro" id="IPR005225">
    <property type="entry name" value="Small_GTP-bd"/>
</dbReference>
<feature type="region of interest" description="Disordered" evidence="21">
    <location>
        <begin position="388"/>
        <end position="438"/>
    </location>
</feature>
<evidence type="ECO:0000313" key="24">
    <source>
        <dbReference type="WBParaSite" id="TMUE_1000003576.1"/>
    </source>
</evidence>
<keyword evidence="8" id="KW-0547">Nucleotide-binding</keyword>
<keyword evidence="19" id="KW-0539">Nucleus</keyword>
<dbReference type="InterPro" id="IPR031157">
    <property type="entry name" value="G_TR_CS"/>
</dbReference>
<evidence type="ECO:0000256" key="11">
    <source>
        <dbReference type="ARBA" id="ARBA00022801"/>
    </source>
</evidence>
<keyword evidence="6" id="KW-0963">Cytoplasm</keyword>
<keyword evidence="11" id="KW-0378">Hydrolase</keyword>
<keyword evidence="14" id="KW-0648">Protein biosynthesis</keyword>
<dbReference type="PROSITE" id="PS51722">
    <property type="entry name" value="G_TR_2"/>
    <property type="match status" value="1"/>
</dbReference>
<dbReference type="FunFam" id="3.40.50.300:FF:000576">
    <property type="entry name" value="Elongation factor Tu"/>
    <property type="match status" value="1"/>
</dbReference>
<protein>
    <recommendedName>
        <fullName evidence="5">protein-synthesizing GTPase</fullName>
        <ecNumber evidence="5">3.6.5.3</ecNumber>
    </recommendedName>
    <alternativeName>
        <fullName evidence="20">B-related factor 1</fullName>
    </alternativeName>
</protein>
<dbReference type="CDD" id="cd20553">
    <property type="entry name" value="CYCLIN_TFIIIB90_rpt1"/>
    <property type="match status" value="1"/>
</dbReference>
<dbReference type="SUPFAM" id="SSF47954">
    <property type="entry name" value="Cyclin-like"/>
    <property type="match status" value="2"/>
</dbReference>
<evidence type="ECO:0000256" key="12">
    <source>
        <dbReference type="ARBA" id="ARBA00022833"/>
    </source>
</evidence>
<dbReference type="SUPFAM" id="SSF52540">
    <property type="entry name" value="P-loop containing nucleoside triphosphate hydrolases"/>
    <property type="match status" value="1"/>
</dbReference>
<name>A0A5S6Q8F8_TRIMR</name>
<evidence type="ECO:0000256" key="18">
    <source>
        <dbReference type="ARBA" id="ARBA00023163"/>
    </source>
</evidence>
<dbReference type="Proteomes" id="UP000046395">
    <property type="component" value="Unassembled WGS sequence"/>
</dbReference>
<evidence type="ECO:0000256" key="6">
    <source>
        <dbReference type="ARBA" id="ARBA00022490"/>
    </source>
</evidence>
<comment type="similarity">
    <text evidence="2">Belongs to the TRAFAC class translation factor GTPase superfamily. Classic translation factor GTPase family. EF-Tu/EF-1A subfamily.</text>
</comment>
<dbReference type="GO" id="GO:0003924">
    <property type="term" value="F:GTPase activity"/>
    <property type="evidence" value="ECO:0007669"/>
    <property type="project" value="InterPro"/>
</dbReference>
<keyword evidence="7" id="KW-0479">Metal-binding</keyword>
<dbReference type="SMART" id="SM00385">
    <property type="entry name" value="CYCLIN"/>
    <property type="match status" value="2"/>
</dbReference>
<feature type="compositionally biased region" description="Polar residues" evidence="21">
    <location>
        <begin position="569"/>
        <end position="581"/>
    </location>
</feature>
<evidence type="ECO:0000256" key="8">
    <source>
        <dbReference type="ARBA" id="ARBA00022741"/>
    </source>
</evidence>
<dbReference type="Pfam" id="PF07741">
    <property type="entry name" value="BRF1"/>
    <property type="match status" value="1"/>
</dbReference>
<comment type="similarity">
    <text evidence="3">Belongs to the TFIIB family.</text>
</comment>
<keyword evidence="10" id="KW-0863">Zinc-finger</keyword>
<keyword evidence="9" id="KW-0251">Elongation factor</keyword>
<dbReference type="SUPFAM" id="SSF50447">
    <property type="entry name" value="Translation proteins"/>
    <property type="match status" value="1"/>
</dbReference>
<evidence type="ECO:0000256" key="13">
    <source>
        <dbReference type="ARBA" id="ARBA00022842"/>
    </source>
</evidence>
<dbReference type="Pfam" id="PF00382">
    <property type="entry name" value="TFIIB"/>
    <property type="match status" value="2"/>
</dbReference>
<dbReference type="FunFam" id="1.10.472.10:FF:000007">
    <property type="entry name" value="Transcription factor IIIB 90 kDa subunit"/>
    <property type="match status" value="1"/>
</dbReference>